<gene>
    <name evidence="2" type="ORF">LY90DRAFT_112081</name>
</gene>
<keyword evidence="3" id="KW-1185">Reference proteome</keyword>
<feature type="region of interest" description="Disordered" evidence="1">
    <location>
        <begin position="85"/>
        <end position="108"/>
    </location>
</feature>
<dbReference type="Proteomes" id="UP000193920">
    <property type="component" value="Unassembled WGS sequence"/>
</dbReference>
<feature type="compositionally biased region" description="Basic and acidic residues" evidence="1">
    <location>
        <begin position="88"/>
        <end position="97"/>
    </location>
</feature>
<protein>
    <submittedName>
        <fullName evidence="2">Uncharacterized protein</fullName>
    </submittedName>
</protein>
<accession>A0A1Y2AR23</accession>
<name>A0A1Y2AR23_9FUNG</name>
<comment type="caution">
    <text evidence="2">The sequence shown here is derived from an EMBL/GenBank/DDBJ whole genome shotgun (WGS) entry which is preliminary data.</text>
</comment>
<reference evidence="2 3" key="1">
    <citation type="submission" date="2016-08" db="EMBL/GenBank/DDBJ databases">
        <title>A Parts List for Fungal Cellulosomes Revealed by Comparative Genomics.</title>
        <authorList>
            <consortium name="DOE Joint Genome Institute"/>
            <person name="Haitjema C.H."/>
            <person name="Gilmore S.P."/>
            <person name="Henske J.K."/>
            <person name="Solomon K.V."/>
            <person name="De Groot R."/>
            <person name="Kuo A."/>
            <person name="Mondo S.J."/>
            <person name="Salamov A.A."/>
            <person name="Labutti K."/>
            <person name="Zhao Z."/>
            <person name="Chiniquy J."/>
            <person name="Barry K."/>
            <person name="Brewer H.M."/>
            <person name="Purvine S.O."/>
            <person name="Wright A.T."/>
            <person name="Boxma B."/>
            <person name="Van Alen T."/>
            <person name="Hackstein J.H."/>
            <person name="Baker S.E."/>
            <person name="Grigoriev I.V."/>
            <person name="O'Malley M.A."/>
        </authorList>
    </citation>
    <scope>NUCLEOTIDE SEQUENCE [LARGE SCALE GENOMIC DNA]</scope>
    <source>
        <strain evidence="2 3">G1</strain>
    </source>
</reference>
<evidence type="ECO:0000313" key="2">
    <source>
        <dbReference type="EMBL" id="ORY25018.1"/>
    </source>
</evidence>
<sequence>MKFSVEIKDWINNNNNNFNNNMKMNEGTNMRKDSFIETLEYNNTTFKPNKLNEKNRYIILPEICSNNNSVANFIKTVNLGVGFKHKKNNDNNEKDNIDISQKLPKIES</sequence>
<dbReference type="EMBL" id="MCOG01000216">
    <property type="protein sequence ID" value="ORY25018.1"/>
    <property type="molecule type" value="Genomic_DNA"/>
</dbReference>
<organism evidence="2 3">
    <name type="scientific">Neocallimastix californiae</name>
    <dbReference type="NCBI Taxonomy" id="1754190"/>
    <lineage>
        <taxon>Eukaryota</taxon>
        <taxon>Fungi</taxon>
        <taxon>Fungi incertae sedis</taxon>
        <taxon>Chytridiomycota</taxon>
        <taxon>Chytridiomycota incertae sedis</taxon>
        <taxon>Neocallimastigomycetes</taxon>
        <taxon>Neocallimastigales</taxon>
        <taxon>Neocallimastigaceae</taxon>
        <taxon>Neocallimastix</taxon>
    </lineage>
</organism>
<evidence type="ECO:0000313" key="3">
    <source>
        <dbReference type="Proteomes" id="UP000193920"/>
    </source>
</evidence>
<dbReference type="AlphaFoldDB" id="A0A1Y2AR23"/>
<evidence type="ECO:0000256" key="1">
    <source>
        <dbReference type="SAM" id="MobiDB-lite"/>
    </source>
</evidence>
<proteinExistence type="predicted"/>